<dbReference type="OrthoDB" id="8604580at2"/>
<dbReference type="Proteomes" id="UP000216354">
    <property type="component" value="Unassembled WGS sequence"/>
</dbReference>
<comment type="caution">
    <text evidence="2">The sequence shown here is derived from an EMBL/GenBank/DDBJ whole genome shotgun (WGS) entry which is preliminary data.</text>
</comment>
<sequence>MLMLSSVITALSMATFLGIVWWAWSRHRQPANAASALLPFALPDEGAEAAPAQPNVSGTP</sequence>
<evidence type="ECO:0000313" key="4">
    <source>
        <dbReference type="Proteomes" id="UP000216354"/>
    </source>
</evidence>
<dbReference type="RefSeq" id="WP_094827385.1">
    <property type="nucleotide sequence ID" value="NZ_NEVL01000003.1"/>
</dbReference>
<evidence type="ECO:0000313" key="3">
    <source>
        <dbReference type="EMBL" id="OZI58040.1"/>
    </source>
</evidence>
<keyword evidence="1" id="KW-1133">Transmembrane helix</keyword>
<dbReference type="Proteomes" id="UP000217005">
    <property type="component" value="Unassembled WGS sequence"/>
</dbReference>
<reference evidence="3 4" key="2">
    <citation type="submission" date="2017-05" db="EMBL/GenBank/DDBJ databases">
        <title>Complete and WGS of Bordetella genogroups.</title>
        <authorList>
            <person name="Spilker T."/>
            <person name="Lipuma J."/>
        </authorList>
    </citation>
    <scope>NUCLEOTIDE SEQUENCE [LARGE SCALE GENOMIC DNA]</scope>
    <source>
        <strain evidence="3 4">AU9795</strain>
    </source>
</reference>
<accession>A0A261SHR4</accession>
<evidence type="ECO:0000313" key="5">
    <source>
        <dbReference type="Proteomes" id="UP000217005"/>
    </source>
</evidence>
<evidence type="ECO:0000256" key="1">
    <source>
        <dbReference type="SAM" id="Phobius"/>
    </source>
</evidence>
<feature type="transmembrane region" description="Helical" evidence="1">
    <location>
        <begin position="6"/>
        <end position="24"/>
    </location>
</feature>
<keyword evidence="4" id="KW-1185">Reference proteome</keyword>
<organism evidence="2 5">
    <name type="scientific">Bordetella genomosp. 1</name>
    <dbReference type="NCBI Taxonomy" id="1395607"/>
    <lineage>
        <taxon>Bacteria</taxon>
        <taxon>Pseudomonadati</taxon>
        <taxon>Pseudomonadota</taxon>
        <taxon>Betaproteobacteria</taxon>
        <taxon>Burkholderiales</taxon>
        <taxon>Alcaligenaceae</taxon>
        <taxon>Bordetella</taxon>
    </lineage>
</organism>
<protein>
    <submittedName>
        <fullName evidence="2">CcoQ/FixQ family Cbb3-type cytochrome c oxidase assembly chaperone</fullName>
    </submittedName>
</protein>
<dbReference type="AlphaFoldDB" id="A0A261SHR4"/>
<dbReference type="EMBL" id="NEVL01000003">
    <property type="protein sequence ID" value="OZI36581.1"/>
    <property type="molecule type" value="Genomic_DNA"/>
</dbReference>
<evidence type="ECO:0000313" key="2">
    <source>
        <dbReference type="EMBL" id="OZI36581.1"/>
    </source>
</evidence>
<dbReference type="EMBL" id="NEVR01000005">
    <property type="protein sequence ID" value="OZI58040.1"/>
    <property type="molecule type" value="Genomic_DNA"/>
</dbReference>
<keyword evidence="1" id="KW-0472">Membrane</keyword>
<reference evidence="2 5" key="1">
    <citation type="submission" date="2017-05" db="EMBL/GenBank/DDBJ databases">
        <title>Complete and WGS of Bordetella genogroups.</title>
        <authorList>
            <person name="Spilker T."/>
            <person name="LiPuma J."/>
        </authorList>
    </citation>
    <scope>NUCLEOTIDE SEQUENCE [LARGE SCALE GENOMIC DNA]</scope>
    <source>
        <strain evidence="2 5">AU17610</strain>
    </source>
</reference>
<name>A0A261SHR4_9BORD</name>
<keyword evidence="1" id="KW-0812">Transmembrane</keyword>
<proteinExistence type="predicted"/>
<gene>
    <name evidence="3" type="ORF">CAL27_21925</name>
    <name evidence="2" type="ORF">CEG14_16535</name>
</gene>